<dbReference type="GO" id="GO:0006520">
    <property type="term" value="P:amino acid metabolic process"/>
    <property type="evidence" value="ECO:0007669"/>
    <property type="project" value="TreeGrafter"/>
</dbReference>
<comment type="similarity">
    <text evidence="2">Belongs to the alliinase family.</text>
</comment>
<dbReference type="PANTHER" id="PTHR43795:SF20">
    <property type="entry name" value="TRYPTOPHAN AMINOTRANSFERASE-RELATED PROTEIN 3"/>
    <property type="match status" value="1"/>
</dbReference>
<dbReference type="AlphaFoldDB" id="A0A371DYN6"/>
<dbReference type="Proteomes" id="UP000257109">
    <property type="component" value="Unassembled WGS sequence"/>
</dbReference>
<dbReference type="InterPro" id="IPR006948">
    <property type="entry name" value="Alliinase_C"/>
</dbReference>
<keyword evidence="9" id="KW-1185">Reference proteome</keyword>
<dbReference type="SUPFAM" id="SSF53383">
    <property type="entry name" value="PLP-dependent transferases"/>
    <property type="match status" value="1"/>
</dbReference>
<evidence type="ECO:0000313" key="8">
    <source>
        <dbReference type="EMBL" id="RDX57649.1"/>
    </source>
</evidence>
<dbReference type="EMBL" id="QJKJ01018378">
    <property type="protein sequence ID" value="RDX57649.1"/>
    <property type="molecule type" value="Genomic_DNA"/>
</dbReference>
<organism evidence="8 9">
    <name type="scientific">Mucuna pruriens</name>
    <name type="common">Velvet bean</name>
    <name type="synonym">Dolichos pruriens</name>
    <dbReference type="NCBI Taxonomy" id="157652"/>
    <lineage>
        <taxon>Eukaryota</taxon>
        <taxon>Viridiplantae</taxon>
        <taxon>Streptophyta</taxon>
        <taxon>Embryophyta</taxon>
        <taxon>Tracheophyta</taxon>
        <taxon>Spermatophyta</taxon>
        <taxon>Magnoliopsida</taxon>
        <taxon>eudicotyledons</taxon>
        <taxon>Gunneridae</taxon>
        <taxon>Pentapetalae</taxon>
        <taxon>rosids</taxon>
        <taxon>fabids</taxon>
        <taxon>Fabales</taxon>
        <taxon>Fabaceae</taxon>
        <taxon>Papilionoideae</taxon>
        <taxon>50 kb inversion clade</taxon>
        <taxon>NPAAA clade</taxon>
        <taxon>indigoferoid/millettioid clade</taxon>
        <taxon>Phaseoleae</taxon>
        <taxon>Mucuna</taxon>
    </lineage>
</organism>
<dbReference type="InterPro" id="IPR015422">
    <property type="entry name" value="PyrdxlP-dep_Trfase_small"/>
</dbReference>
<name>A0A371DYN6_MUCPR</name>
<dbReference type="InterPro" id="IPR015421">
    <property type="entry name" value="PyrdxlP-dep_Trfase_major"/>
</dbReference>
<evidence type="ECO:0000256" key="1">
    <source>
        <dbReference type="ARBA" id="ARBA00001933"/>
    </source>
</evidence>
<keyword evidence="4 8" id="KW-0808">Transferase</keyword>
<comment type="caution">
    <text evidence="8">The sequence shown here is derived from an EMBL/GenBank/DDBJ whole genome shotgun (WGS) entry which is preliminary data.</text>
</comment>
<dbReference type="InterPro" id="IPR015424">
    <property type="entry name" value="PyrdxlP-dep_Trfase"/>
</dbReference>
<evidence type="ECO:0000256" key="3">
    <source>
        <dbReference type="ARBA" id="ARBA00011738"/>
    </source>
</evidence>
<keyword evidence="4 8" id="KW-0032">Aminotransferase</keyword>
<proteinExistence type="inferred from homology"/>
<dbReference type="GO" id="GO:0016846">
    <property type="term" value="F:carbon-sulfur lyase activity"/>
    <property type="evidence" value="ECO:0007669"/>
    <property type="project" value="InterPro"/>
</dbReference>
<evidence type="ECO:0000256" key="2">
    <source>
        <dbReference type="ARBA" id="ARBA00006312"/>
    </source>
</evidence>
<dbReference type="GO" id="GO:0008483">
    <property type="term" value="F:transaminase activity"/>
    <property type="evidence" value="ECO:0007669"/>
    <property type="project" value="UniProtKB-KW"/>
</dbReference>
<dbReference type="Gene3D" id="3.40.640.10">
    <property type="entry name" value="Type I PLP-dependent aspartate aminotransferase-like (Major domain)"/>
    <property type="match status" value="1"/>
</dbReference>
<dbReference type="InterPro" id="IPR050478">
    <property type="entry name" value="Ethylene_sulfur-biosynth"/>
</dbReference>
<dbReference type="OrthoDB" id="2020362at2759"/>
<dbReference type="InterPro" id="IPR006947">
    <property type="entry name" value="EGF_alliinase"/>
</dbReference>
<keyword evidence="5" id="KW-0663">Pyridoxal phosphate</keyword>
<evidence type="ECO:0000256" key="5">
    <source>
        <dbReference type="ARBA" id="ARBA00022898"/>
    </source>
</evidence>
<dbReference type="CDD" id="cd00609">
    <property type="entry name" value="AAT_like"/>
    <property type="match status" value="1"/>
</dbReference>
<evidence type="ECO:0000259" key="6">
    <source>
        <dbReference type="Pfam" id="PF04863"/>
    </source>
</evidence>
<dbReference type="PANTHER" id="PTHR43795">
    <property type="entry name" value="BIFUNCTIONAL ASPARTATE AMINOTRANSFERASE AND GLUTAMATE/ASPARTATE-PREPHENATE AMINOTRANSFERASE-RELATED"/>
    <property type="match status" value="1"/>
</dbReference>
<feature type="non-terminal residue" evidence="8">
    <location>
        <position position="1"/>
    </location>
</feature>
<sequence>MEKKTSPMNLAVIVVFMIVLCVSNMLVCRGEWEASWSSRAAEEAEAVAAIPCSGHGRAYLDGLILKGMHEPLCECNPCYGGSDCSNFSSDCDANAGSGDPYFLEPYWMQHAASSAILVSGWHRMGYTYSDGSYISEMLVKYIQKVHAIAGNAITEGRHIIFGSGSTQLLNAAVHALSPNSSLSPAKVVATPPYYPVYRTQTEFFNSRDYSYEGDTSSWKNNTNNKSIFIEFVTSPNNPDGKLTKGVLEGPNVKTIHDRAYYWPHYTAIPSPADDDLMVFTISKLTGHAGTRFGWAIIKDEAVYKKMLTYLIMNTMGVSREAQLRALKLLDVALEEDGKELFQFAYSTMRHRWIRLKQIISKTNRFSLQKLSPQYCTFFKRVRDPSPAYGWLKCEREEDKNCNEILEAAGIIGRQGSEYSADNRYVRLSVIRSQDDFEILINKLKNLVAISRNRNYDEADTKQWKSQ</sequence>
<evidence type="ECO:0000313" key="9">
    <source>
        <dbReference type="Proteomes" id="UP000257109"/>
    </source>
</evidence>
<dbReference type="Pfam" id="PF04864">
    <property type="entry name" value="Alliinase_C"/>
    <property type="match status" value="1"/>
</dbReference>
<gene>
    <name evidence="8" type="primary">TAR4</name>
    <name evidence="8" type="ORF">CR513_63091</name>
</gene>
<evidence type="ECO:0000259" key="7">
    <source>
        <dbReference type="Pfam" id="PF04864"/>
    </source>
</evidence>
<reference evidence="8" key="1">
    <citation type="submission" date="2018-05" db="EMBL/GenBank/DDBJ databases">
        <title>Draft genome of Mucuna pruriens seed.</title>
        <authorList>
            <person name="Nnadi N.E."/>
            <person name="Vos R."/>
            <person name="Hasami M.H."/>
            <person name="Devisetty U.K."/>
            <person name="Aguiy J.C."/>
        </authorList>
    </citation>
    <scope>NUCLEOTIDE SEQUENCE [LARGE SCALE GENOMIC DNA]</scope>
    <source>
        <strain evidence="8">JCA_2017</strain>
    </source>
</reference>
<accession>A0A371DYN6</accession>
<dbReference type="InterPro" id="IPR037029">
    <property type="entry name" value="Alliinase_N_sf"/>
</dbReference>
<dbReference type="Gene3D" id="3.90.1150.10">
    <property type="entry name" value="Aspartate Aminotransferase, domain 1"/>
    <property type="match status" value="1"/>
</dbReference>
<evidence type="ECO:0000256" key="4">
    <source>
        <dbReference type="ARBA" id="ARBA00022576"/>
    </source>
</evidence>
<dbReference type="Pfam" id="PF04863">
    <property type="entry name" value="EGF_alliinase"/>
    <property type="match status" value="1"/>
</dbReference>
<comment type="subunit">
    <text evidence="3">Homodimer.</text>
</comment>
<dbReference type="STRING" id="157652.A0A371DYN6"/>
<feature type="domain" description="Alliinase EGF-like" evidence="6">
    <location>
        <begin position="35"/>
        <end position="91"/>
    </location>
</feature>
<feature type="domain" description="Alliinase C-terminal" evidence="7">
    <location>
        <begin position="94"/>
        <end position="447"/>
    </location>
</feature>
<dbReference type="Gene3D" id="2.10.25.30">
    <property type="entry name" value="EGF-like, alliinase"/>
    <property type="match status" value="1"/>
</dbReference>
<comment type="cofactor">
    <cofactor evidence="1">
        <name>pyridoxal 5'-phosphate</name>
        <dbReference type="ChEBI" id="CHEBI:597326"/>
    </cofactor>
</comment>
<protein>
    <submittedName>
        <fullName evidence="8">Tryptophan aminotransferase-related protein 4</fullName>
    </submittedName>
</protein>